<name>A0ACB7UWH8_DIOAL</name>
<keyword evidence="2" id="KW-1185">Reference proteome</keyword>
<protein>
    <submittedName>
        <fullName evidence="1">Zinc finger RING/FYVE/PHD-type protein</fullName>
    </submittedName>
</protein>
<sequence length="211" mass="24327">MAKPSSSYSNCSNDDQSFCLSEGEVLECPICCELFNTVKNAPYVLWCGHTLCRNCVIALPWAIVNFPTHPVQLPLFISCPWCQFLSIRLIYKGNIKFPHKNFFLLWIIENHSFKMASYIHQEHQPASTMPNYVNAERIPFSICKFLAFFVNLIVKFPLGIIFLLVILCTIPASAAILALYILITVLFSLPWFLILYFSYRSLDWLIREINT</sequence>
<proteinExistence type="predicted"/>
<dbReference type="Proteomes" id="UP000827976">
    <property type="component" value="Chromosome 13"/>
</dbReference>
<comment type="caution">
    <text evidence="1">The sequence shown here is derived from an EMBL/GenBank/DDBJ whole genome shotgun (WGS) entry which is preliminary data.</text>
</comment>
<accession>A0ACB7UWH8</accession>
<organism evidence="1 2">
    <name type="scientific">Dioscorea alata</name>
    <name type="common">Purple yam</name>
    <dbReference type="NCBI Taxonomy" id="55571"/>
    <lineage>
        <taxon>Eukaryota</taxon>
        <taxon>Viridiplantae</taxon>
        <taxon>Streptophyta</taxon>
        <taxon>Embryophyta</taxon>
        <taxon>Tracheophyta</taxon>
        <taxon>Spermatophyta</taxon>
        <taxon>Magnoliopsida</taxon>
        <taxon>Liliopsida</taxon>
        <taxon>Dioscoreales</taxon>
        <taxon>Dioscoreaceae</taxon>
        <taxon>Dioscorea</taxon>
    </lineage>
</organism>
<gene>
    <name evidence="1" type="ORF">IHE45_13G020900</name>
</gene>
<reference evidence="2" key="1">
    <citation type="journal article" date="2022" name="Nat. Commun.">
        <title>Chromosome evolution and the genetic basis of agronomically important traits in greater yam.</title>
        <authorList>
            <person name="Bredeson J.V."/>
            <person name="Lyons J.B."/>
            <person name="Oniyinde I.O."/>
            <person name="Okereke N.R."/>
            <person name="Kolade O."/>
            <person name="Nnabue I."/>
            <person name="Nwadili C.O."/>
            <person name="Hribova E."/>
            <person name="Parker M."/>
            <person name="Nwogha J."/>
            <person name="Shu S."/>
            <person name="Carlson J."/>
            <person name="Kariba R."/>
            <person name="Muthemba S."/>
            <person name="Knop K."/>
            <person name="Barton G.J."/>
            <person name="Sherwood A.V."/>
            <person name="Lopez-Montes A."/>
            <person name="Asiedu R."/>
            <person name="Jamnadass R."/>
            <person name="Muchugi A."/>
            <person name="Goodstein D."/>
            <person name="Egesi C.N."/>
            <person name="Featherston J."/>
            <person name="Asfaw A."/>
            <person name="Simpson G.G."/>
            <person name="Dolezel J."/>
            <person name="Hendre P.S."/>
            <person name="Van Deynze A."/>
            <person name="Kumar P.L."/>
            <person name="Obidiegwu J.E."/>
            <person name="Bhattacharjee R."/>
            <person name="Rokhsar D.S."/>
        </authorList>
    </citation>
    <scope>NUCLEOTIDE SEQUENCE [LARGE SCALE GENOMIC DNA]</scope>
    <source>
        <strain evidence="2">cv. TDa95/00328</strain>
    </source>
</reference>
<evidence type="ECO:0000313" key="1">
    <source>
        <dbReference type="EMBL" id="KAH7665246.1"/>
    </source>
</evidence>
<evidence type="ECO:0000313" key="2">
    <source>
        <dbReference type="Proteomes" id="UP000827976"/>
    </source>
</evidence>
<dbReference type="EMBL" id="CM037023">
    <property type="protein sequence ID" value="KAH7665246.1"/>
    <property type="molecule type" value="Genomic_DNA"/>
</dbReference>